<feature type="domain" description="Protein kinase" evidence="1">
    <location>
        <begin position="1"/>
        <end position="181"/>
    </location>
</feature>
<dbReference type="EMBL" id="KZ613484">
    <property type="protein sequence ID" value="PMD20714.1"/>
    <property type="molecule type" value="Genomic_DNA"/>
</dbReference>
<dbReference type="SUPFAM" id="SSF56112">
    <property type="entry name" value="Protein kinase-like (PK-like)"/>
    <property type="match status" value="1"/>
</dbReference>
<keyword evidence="2" id="KW-0418">Kinase</keyword>
<evidence type="ECO:0000313" key="2">
    <source>
        <dbReference type="EMBL" id="PMD20714.1"/>
    </source>
</evidence>
<sequence length="213" mass="24482">MSLRGRLDLCIDIGIAILYMHTSLLNKDIIHGDIKPQNLIIFDGEDGYYVAKVTDFGYSTIFRGNDLIEMPRSVPWNAPEHHYRGFECIDAMRMDVYSFGLVSLWLLFFNSEKKSHNDFLTALHNQTNLLDLSYSLVNVETKTFGLTVSKRIKLMHFFELALAKDPRQRSSSFQQLIDELCPKRVEGIAPPSVHSDELFHDMPNFQKSMADCD</sequence>
<organism evidence="2 3">
    <name type="scientific">Hyaloscypha hepaticicola</name>
    <dbReference type="NCBI Taxonomy" id="2082293"/>
    <lineage>
        <taxon>Eukaryota</taxon>
        <taxon>Fungi</taxon>
        <taxon>Dikarya</taxon>
        <taxon>Ascomycota</taxon>
        <taxon>Pezizomycotina</taxon>
        <taxon>Leotiomycetes</taxon>
        <taxon>Helotiales</taxon>
        <taxon>Hyaloscyphaceae</taxon>
        <taxon>Hyaloscypha</taxon>
    </lineage>
</organism>
<dbReference type="InterPro" id="IPR000719">
    <property type="entry name" value="Prot_kinase_dom"/>
</dbReference>
<dbReference type="Pfam" id="PF00069">
    <property type="entry name" value="Pkinase"/>
    <property type="match status" value="1"/>
</dbReference>
<dbReference type="GO" id="GO:0004674">
    <property type="term" value="F:protein serine/threonine kinase activity"/>
    <property type="evidence" value="ECO:0007669"/>
    <property type="project" value="TreeGrafter"/>
</dbReference>
<dbReference type="PROSITE" id="PS50011">
    <property type="entry name" value="PROTEIN_KINASE_DOM"/>
    <property type="match status" value="1"/>
</dbReference>
<accession>A0A2J6Q3D9</accession>
<dbReference type="PANTHER" id="PTHR44329">
    <property type="entry name" value="SERINE/THREONINE-PROTEIN KINASE TNNI3K-RELATED"/>
    <property type="match status" value="1"/>
</dbReference>
<evidence type="ECO:0000313" key="3">
    <source>
        <dbReference type="Proteomes" id="UP000235672"/>
    </source>
</evidence>
<dbReference type="InterPro" id="IPR008271">
    <property type="entry name" value="Ser/Thr_kinase_AS"/>
</dbReference>
<dbReference type="STRING" id="1745343.A0A2J6Q3D9"/>
<dbReference type="Proteomes" id="UP000235672">
    <property type="component" value="Unassembled WGS sequence"/>
</dbReference>
<dbReference type="AlphaFoldDB" id="A0A2J6Q3D9"/>
<dbReference type="Gene3D" id="1.10.510.10">
    <property type="entry name" value="Transferase(Phosphotransferase) domain 1"/>
    <property type="match status" value="1"/>
</dbReference>
<dbReference type="PROSITE" id="PS00108">
    <property type="entry name" value="PROTEIN_KINASE_ST"/>
    <property type="match status" value="1"/>
</dbReference>
<gene>
    <name evidence="2" type="ORF">NA56DRAFT_659703</name>
</gene>
<protein>
    <submittedName>
        <fullName evidence="2">Kinase-like protein</fullName>
    </submittedName>
</protein>
<keyword evidence="2" id="KW-0808">Transferase</keyword>
<dbReference type="GO" id="GO:0005524">
    <property type="term" value="F:ATP binding"/>
    <property type="evidence" value="ECO:0007669"/>
    <property type="project" value="InterPro"/>
</dbReference>
<dbReference type="OrthoDB" id="626167at2759"/>
<evidence type="ECO:0000259" key="1">
    <source>
        <dbReference type="PROSITE" id="PS50011"/>
    </source>
</evidence>
<dbReference type="InterPro" id="IPR011009">
    <property type="entry name" value="Kinase-like_dom_sf"/>
</dbReference>
<keyword evidence="3" id="KW-1185">Reference proteome</keyword>
<reference evidence="2 3" key="1">
    <citation type="submission" date="2016-05" db="EMBL/GenBank/DDBJ databases">
        <title>A degradative enzymes factory behind the ericoid mycorrhizal symbiosis.</title>
        <authorList>
            <consortium name="DOE Joint Genome Institute"/>
            <person name="Martino E."/>
            <person name="Morin E."/>
            <person name="Grelet G."/>
            <person name="Kuo A."/>
            <person name="Kohler A."/>
            <person name="Daghino S."/>
            <person name="Barry K."/>
            <person name="Choi C."/>
            <person name="Cichocki N."/>
            <person name="Clum A."/>
            <person name="Copeland A."/>
            <person name="Hainaut M."/>
            <person name="Haridas S."/>
            <person name="Labutti K."/>
            <person name="Lindquist E."/>
            <person name="Lipzen A."/>
            <person name="Khouja H.-R."/>
            <person name="Murat C."/>
            <person name="Ohm R."/>
            <person name="Olson A."/>
            <person name="Spatafora J."/>
            <person name="Veneault-Fourrey C."/>
            <person name="Henrissat B."/>
            <person name="Grigoriev I."/>
            <person name="Martin F."/>
            <person name="Perotto S."/>
        </authorList>
    </citation>
    <scope>NUCLEOTIDE SEQUENCE [LARGE SCALE GENOMIC DNA]</scope>
    <source>
        <strain evidence="2 3">UAMH 7357</strain>
    </source>
</reference>
<dbReference type="InterPro" id="IPR051681">
    <property type="entry name" value="Ser/Thr_Kinases-Pseudokinases"/>
</dbReference>
<name>A0A2J6Q3D9_9HELO</name>
<proteinExistence type="predicted"/>